<dbReference type="OrthoDB" id="887091at2"/>
<reference evidence="1 2" key="1">
    <citation type="submission" date="2019-05" db="EMBL/GenBank/DDBJ databases">
        <title>Hymenobacter edaphi sp. nov., isolated from abandoned arsenic-contaminated farmland soil.</title>
        <authorList>
            <person name="Nie L."/>
        </authorList>
    </citation>
    <scope>NUCLEOTIDE SEQUENCE [LARGE SCALE GENOMIC DNA]</scope>
    <source>
        <strain evidence="1 2">1-3-3-8</strain>
    </source>
</reference>
<protein>
    <submittedName>
        <fullName evidence="1">Transposase</fullName>
    </submittedName>
</protein>
<dbReference type="Proteomes" id="UP000305517">
    <property type="component" value="Unassembled WGS sequence"/>
</dbReference>
<dbReference type="EMBL" id="VAJM01000017">
    <property type="protein sequence ID" value="TLM88611.1"/>
    <property type="molecule type" value="Genomic_DNA"/>
</dbReference>
<keyword evidence="2" id="KW-1185">Reference proteome</keyword>
<evidence type="ECO:0000313" key="2">
    <source>
        <dbReference type="Proteomes" id="UP000305517"/>
    </source>
</evidence>
<proteinExistence type="predicted"/>
<name>A0A5R8WID3_9BACT</name>
<sequence length="54" mass="5962">MLDGGGFPGVEEAGLELSHDIACYNDERRHSALAYRSPNHFETHLQTTSQMCPA</sequence>
<comment type="caution">
    <text evidence="1">The sequence shown here is derived from an EMBL/GenBank/DDBJ whole genome shotgun (WGS) entry which is preliminary data.</text>
</comment>
<gene>
    <name evidence="1" type="ORF">FDY95_23595</name>
</gene>
<evidence type="ECO:0000313" key="1">
    <source>
        <dbReference type="EMBL" id="TLM88611.1"/>
    </source>
</evidence>
<organism evidence="1 2">
    <name type="scientific">Hymenobacter jeollabukensis</name>
    <dbReference type="NCBI Taxonomy" id="2025313"/>
    <lineage>
        <taxon>Bacteria</taxon>
        <taxon>Pseudomonadati</taxon>
        <taxon>Bacteroidota</taxon>
        <taxon>Cytophagia</taxon>
        <taxon>Cytophagales</taxon>
        <taxon>Hymenobacteraceae</taxon>
        <taxon>Hymenobacter</taxon>
    </lineage>
</organism>
<accession>A0A5R8WID3</accession>
<dbReference type="AlphaFoldDB" id="A0A5R8WID3"/>
<dbReference type="GO" id="GO:0015074">
    <property type="term" value="P:DNA integration"/>
    <property type="evidence" value="ECO:0007669"/>
    <property type="project" value="InterPro"/>
</dbReference>